<evidence type="ECO:0000256" key="2">
    <source>
        <dbReference type="RuleBase" id="RU004447"/>
    </source>
</evidence>
<feature type="domain" description="Peptidase M16 N-terminal" evidence="3">
    <location>
        <begin position="12"/>
        <end position="159"/>
    </location>
</feature>
<comment type="caution">
    <text evidence="5">The sequence shown here is derived from an EMBL/GenBank/DDBJ whole genome shotgun (WGS) entry which is preliminary data.</text>
</comment>
<dbReference type="InterPro" id="IPR001431">
    <property type="entry name" value="Pept_M16_Zn_BS"/>
</dbReference>
<dbReference type="SUPFAM" id="SSF63411">
    <property type="entry name" value="LuxS/MPP-like metallohydrolase"/>
    <property type="match status" value="2"/>
</dbReference>
<evidence type="ECO:0000313" key="6">
    <source>
        <dbReference type="Proteomes" id="UP000600565"/>
    </source>
</evidence>
<dbReference type="PANTHER" id="PTHR11851">
    <property type="entry name" value="METALLOPROTEASE"/>
    <property type="match status" value="1"/>
</dbReference>
<dbReference type="RefSeq" id="WP_191702422.1">
    <property type="nucleotide sequence ID" value="NZ_JACSPW010000001.1"/>
</dbReference>
<keyword evidence="6" id="KW-1185">Reference proteome</keyword>
<dbReference type="Pfam" id="PF00675">
    <property type="entry name" value="Peptidase_M16"/>
    <property type="match status" value="1"/>
</dbReference>
<dbReference type="Proteomes" id="UP000600565">
    <property type="component" value="Unassembled WGS sequence"/>
</dbReference>
<name>A0ABR8XIN0_9BACL</name>
<dbReference type="EMBL" id="JACSPW010000001">
    <property type="protein sequence ID" value="MBD8031802.1"/>
    <property type="molecule type" value="Genomic_DNA"/>
</dbReference>
<dbReference type="InterPro" id="IPR007863">
    <property type="entry name" value="Peptidase_M16_C"/>
</dbReference>
<evidence type="ECO:0000259" key="4">
    <source>
        <dbReference type="Pfam" id="PF05193"/>
    </source>
</evidence>
<dbReference type="PANTHER" id="PTHR11851:SF49">
    <property type="entry name" value="MITOCHONDRIAL-PROCESSING PEPTIDASE SUBUNIT ALPHA"/>
    <property type="match status" value="1"/>
</dbReference>
<protein>
    <submittedName>
        <fullName evidence="5">Insulinase family protein</fullName>
    </submittedName>
</protein>
<feature type="domain" description="Peptidase M16 C-terminal" evidence="4">
    <location>
        <begin position="169"/>
        <end position="340"/>
    </location>
</feature>
<comment type="similarity">
    <text evidence="1 2">Belongs to the peptidase M16 family.</text>
</comment>
<dbReference type="Pfam" id="PF05193">
    <property type="entry name" value="Peptidase_M16_C"/>
    <property type="match status" value="1"/>
</dbReference>
<dbReference type="InterPro" id="IPR011249">
    <property type="entry name" value="Metalloenz_LuxS/M16"/>
</dbReference>
<accession>A0ABR8XIN0</accession>
<organism evidence="5 6">
    <name type="scientific">Solibacillus merdavium</name>
    <dbReference type="NCBI Taxonomy" id="2762218"/>
    <lineage>
        <taxon>Bacteria</taxon>
        <taxon>Bacillati</taxon>
        <taxon>Bacillota</taxon>
        <taxon>Bacilli</taxon>
        <taxon>Bacillales</taxon>
        <taxon>Caryophanaceae</taxon>
        <taxon>Solibacillus</taxon>
    </lineage>
</organism>
<dbReference type="PROSITE" id="PS00143">
    <property type="entry name" value="INSULINASE"/>
    <property type="match status" value="1"/>
</dbReference>
<reference evidence="5 6" key="1">
    <citation type="submission" date="2020-08" db="EMBL/GenBank/DDBJ databases">
        <title>A Genomic Blueprint of the Chicken Gut Microbiome.</title>
        <authorList>
            <person name="Gilroy R."/>
            <person name="Ravi A."/>
            <person name="Getino M."/>
            <person name="Pursley I."/>
            <person name="Horton D.L."/>
            <person name="Alikhan N.-F."/>
            <person name="Baker D."/>
            <person name="Gharbi K."/>
            <person name="Hall N."/>
            <person name="Watson M."/>
            <person name="Adriaenssens E.M."/>
            <person name="Foster-Nyarko E."/>
            <person name="Jarju S."/>
            <person name="Secka A."/>
            <person name="Antonio M."/>
            <person name="Oren A."/>
            <person name="Chaudhuri R."/>
            <person name="La Ragione R.M."/>
            <person name="Hildebrand F."/>
            <person name="Pallen M.J."/>
        </authorList>
    </citation>
    <scope>NUCLEOTIDE SEQUENCE [LARGE SCALE GENOMIC DNA]</scope>
    <source>
        <strain evidence="5 6">Sa1YVA6</strain>
    </source>
</reference>
<evidence type="ECO:0000259" key="3">
    <source>
        <dbReference type="Pfam" id="PF00675"/>
    </source>
</evidence>
<sequence>MVQVITAKNGVRIVTEQMPHVRSLSVGIWVNAGSRYEMKEENGITHFIEHMLFKGTKNRTARQIAEEFDRIGGEINAFTSKEHTCYYAKVLDHHGELAVDILADMFFNSLFTQEDIERERQVVLEEIYMSEDDPADDVHEKLWGVMFPEDALGRPILGTPETLATFDEKMIRGYMAKHYGPQNVVISIAGNIEKDLLEKVEALFGNYEASSESIVSKPSYPTFIPGEIEKVRDTEQAHIAISFPAISVKDPKMYSFIALNNIIGGNMSSRLFQEVREERGLAYSVFSYQSSFEDVGTFTIYASASKQNLDALKQQIDQTLFDLVTGGITEVELDNAKEQLKGGFVLGLEGTEDFMNRNGVNELIHQNHRTVDEVLEKIDAISMETIDELITQILLTEPAIAIIGPENE</sequence>
<proteinExistence type="inferred from homology"/>
<dbReference type="InterPro" id="IPR011765">
    <property type="entry name" value="Pept_M16_N"/>
</dbReference>
<dbReference type="Gene3D" id="3.30.830.10">
    <property type="entry name" value="Metalloenzyme, LuxS/M16 peptidase-like"/>
    <property type="match status" value="2"/>
</dbReference>
<evidence type="ECO:0000256" key="1">
    <source>
        <dbReference type="ARBA" id="ARBA00007261"/>
    </source>
</evidence>
<gene>
    <name evidence="5" type="ORF">H9632_01895</name>
</gene>
<dbReference type="InterPro" id="IPR050361">
    <property type="entry name" value="MPP/UQCRC_Complex"/>
</dbReference>
<evidence type="ECO:0000313" key="5">
    <source>
        <dbReference type="EMBL" id="MBD8031802.1"/>
    </source>
</evidence>